<evidence type="ECO:0000256" key="9">
    <source>
        <dbReference type="SAM" id="Coils"/>
    </source>
</evidence>
<comment type="subcellular location">
    <subcellularLocation>
        <location evidence="2">Cytoplasm</location>
    </subcellularLocation>
    <subcellularLocation>
        <location evidence="1">Nucleus</location>
    </subcellularLocation>
</comment>
<protein>
    <submittedName>
        <fullName evidence="14">Replication stress response regulator SDE2</fullName>
    </submittedName>
</protein>
<feature type="compositionally biased region" description="Polar residues" evidence="10">
    <location>
        <begin position="285"/>
        <end position="300"/>
    </location>
</feature>
<feature type="region of interest" description="Disordered" evidence="10">
    <location>
        <begin position="239"/>
        <end position="338"/>
    </location>
</feature>
<dbReference type="PANTHER" id="PTHR12786:SF1">
    <property type="entry name" value="SPLICING REGULATOR SDE2"/>
    <property type="match status" value="1"/>
</dbReference>
<evidence type="ECO:0000259" key="12">
    <source>
        <dbReference type="Pfam" id="PF22782"/>
    </source>
</evidence>
<dbReference type="Pfam" id="PF13297">
    <property type="entry name" value="SDE2_2C"/>
    <property type="match status" value="1"/>
</dbReference>
<proteinExistence type="inferred from homology"/>
<feature type="region of interest" description="Disordered" evidence="10">
    <location>
        <begin position="176"/>
        <end position="198"/>
    </location>
</feature>
<sequence>MADCCFLNFGLAGFRKSFVYNYGSPSTIGDVKRWLQTGALLPQIFLVDDCYLTCQGHILNDDDVIKAGCHYQLLPRLVGGKGGFGSMLRAIGAQIEKTTNREACRDLSGRRMRDINNEKQLKEWMAKQVEREKERARRREERSLRLRETPKHKFEDQVYQKQKEKVSQDLEDAITAGLKRNGDSSSAESVQGGKKRKLESKSLDKHWNWIGINKDNLSDSDLSDDSDIATACPSATVFPSTSCTASTSAATSAGSTSVDDCTDSNSSLSSTKFLSVPPEHEVTPSPDSSNNSATNNSIGDSSSSTTITKTPPPTTSKTEDEKEVASCTNNNDESTQQNGATLDVGEVLANIECALDLEVLGLDMLKAALQDRGMKCGGTLTERAQRLFAVKGLTPEEIDPSLLAKGKKIKKK</sequence>
<evidence type="ECO:0000256" key="2">
    <source>
        <dbReference type="ARBA" id="ARBA00004496"/>
    </source>
</evidence>
<name>A0A6P7TFL8_9MOLL</name>
<dbReference type="KEGG" id="osn:115223579"/>
<feature type="coiled-coil region" evidence="9">
    <location>
        <begin position="112"/>
        <end position="146"/>
    </location>
</feature>
<dbReference type="AlphaFoldDB" id="A0A6P7TFL8"/>
<dbReference type="GO" id="GO:0006397">
    <property type="term" value="P:mRNA processing"/>
    <property type="evidence" value="ECO:0007669"/>
    <property type="project" value="UniProtKB-KW"/>
</dbReference>
<evidence type="ECO:0000256" key="1">
    <source>
        <dbReference type="ARBA" id="ARBA00004123"/>
    </source>
</evidence>
<evidence type="ECO:0000256" key="10">
    <source>
        <dbReference type="SAM" id="MobiDB-lite"/>
    </source>
</evidence>
<dbReference type="GO" id="GO:0005737">
    <property type="term" value="C:cytoplasm"/>
    <property type="evidence" value="ECO:0007669"/>
    <property type="project" value="UniProtKB-SubCell"/>
</dbReference>
<feature type="compositionally biased region" description="Polar residues" evidence="10">
    <location>
        <begin position="326"/>
        <end position="338"/>
    </location>
</feature>
<keyword evidence="4" id="KW-0963">Cytoplasm</keyword>
<feature type="compositionally biased region" description="Low complexity" evidence="10">
    <location>
        <begin position="240"/>
        <end position="257"/>
    </location>
</feature>
<evidence type="ECO:0000259" key="11">
    <source>
        <dbReference type="Pfam" id="PF13297"/>
    </source>
</evidence>
<keyword evidence="5" id="KW-0507">mRNA processing</keyword>
<dbReference type="Proteomes" id="UP000515154">
    <property type="component" value="Linkage group LG23"/>
</dbReference>
<dbReference type="InterPro" id="IPR025086">
    <property type="entry name" value="SDE2/SF3A3_SAP"/>
</dbReference>
<keyword evidence="9" id="KW-0175">Coiled coil</keyword>
<evidence type="ECO:0000256" key="5">
    <source>
        <dbReference type="ARBA" id="ARBA00022664"/>
    </source>
</evidence>
<dbReference type="RefSeq" id="XP_029650079.1">
    <property type="nucleotide sequence ID" value="XM_029794219.2"/>
</dbReference>
<gene>
    <name evidence="14" type="primary">LOC115223579</name>
</gene>
<dbReference type="PANTHER" id="PTHR12786">
    <property type="entry name" value="SPLICING FACTOR SF3A-RELATED"/>
    <property type="match status" value="1"/>
</dbReference>
<evidence type="ECO:0000256" key="8">
    <source>
        <dbReference type="ARBA" id="ARBA00023306"/>
    </source>
</evidence>
<accession>A0A6P7TFL8</accession>
<evidence type="ECO:0000256" key="7">
    <source>
        <dbReference type="ARBA" id="ARBA00023242"/>
    </source>
</evidence>
<organism evidence="13 14">
    <name type="scientific">Octopus sinensis</name>
    <name type="common">East Asian common octopus</name>
    <dbReference type="NCBI Taxonomy" id="2607531"/>
    <lineage>
        <taxon>Eukaryota</taxon>
        <taxon>Metazoa</taxon>
        <taxon>Spiralia</taxon>
        <taxon>Lophotrochozoa</taxon>
        <taxon>Mollusca</taxon>
        <taxon>Cephalopoda</taxon>
        <taxon>Coleoidea</taxon>
        <taxon>Octopodiformes</taxon>
        <taxon>Octopoda</taxon>
        <taxon>Incirrata</taxon>
        <taxon>Octopodidae</taxon>
        <taxon>Octopus</taxon>
    </lineage>
</organism>
<feature type="compositionally biased region" description="Low complexity" evidence="10">
    <location>
        <begin position="264"/>
        <end position="275"/>
    </location>
</feature>
<dbReference type="InterPro" id="IPR053822">
    <property type="entry name" value="SDE2-like_dom"/>
</dbReference>
<keyword evidence="8" id="KW-0131">Cell cycle</keyword>
<dbReference type="GO" id="GO:0005634">
    <property type="term" value="C:nucleus"/>
    <property type="evidence" value="ECO:0007669"/>
    <property type="project" value="UniProtKB-SubCell"/>
</dbReference>
<keyword evidence="6" id="KW-0508">mRNA splicing</keyword>
<dbReference type="GO" id="GO:0008380">
    <property type="term" value="P:RNA splicing"/>
    <property type="evidence" value="ECO:0007669"/>
    <property type="project" value="UniProtKB-KW"/>
</dbReference>
<dbReference type="InterPro" id="IPR051421">
    <property type="entry name" value="RNA_Proc_DNA_Dmg_Regulator"/>
</dbReference>
<evidence type="ECO:0000313" key="13">
    <source>
        <dbReference type="Proteomes" id="UP000515154"/>
    </source>
</evidence>
<comment type="similarity">
    <text evidence="3">Belongs to the SDE2 family.</text>
</comment>
<keyword evidence="13" id="KW-1185">Reference proteome</keyword>
<dbReference type="Pfam" id="PF22782">
    <property type="entry name" value="SDE2"/>
    <property type="match status" value="1"/>
</dbReference>
<feature type="domain" description="SDE2-like" evidence="12">
    <location>
        <begin position="79"/>
        <end position="175"/>
    </location>
</feature>
<evidence type="ECO:0000256" key="4">
    <source>
        <dbReference type="ARBA" id="ARBA00022490"/>
    </source>
</evidence>
<evidence type="ECO:0000256" key="3">
    <source>
        <dbReference type="ARBA" id="ARBA00008726"/>
    </source>
</evidence>
<evidence type="ECO:0000313" key="14">
    <source>
        <dbReference type="RefSeq" id="XP_029650079.1"/>
    </source>
</evidence>
<keyword evidence="7" id="KW-0539">Nucleus</keyword>
<feature type="domain" description="SDE2/SF3A3 SAP" evidence="11">
    <location>
        <begin position="328"/>
        <end position="405"/>
    </location>
</feature>
<reference evidence="14" key="1">
    <citation type="submission" date="2025-08" db="UniProtKB">
        <authorList>
            <consortium name="RefSeq"/>
        </authorList>
    </citation>
    <scope>IDENTIFICATION</scope>
</reference>
<evidence type="ECO:0000256" key="6">
    <source>
        <dbReference type="ARBA" id="ARBA00023187"/>
    </source>
</evidence>